<dbReference type="AlphaFoldDB" id="A0A1G9TD06"/>
<organism evidence="1 2">
    <name type="scientific">Daejeonella rubra</name>
    <dbReference type="NCBI Taxonomy" id="990371"/>
    <lineage>
        <taxon>Bacteria</taxon>
        <taxon>Pseudomonadati</taxon>
        <taxon>Bacteroidota</taxon>
        <taxon>Sphingobacteriia</taxon>
        <taxon>Sphingobacteriales</taxon>
        <taxon>Sphingobacteriaceae</taxon>
        <taxon>Daejeonella</taxon>
    </lineage>
</organism>
<evidence type="ECO:0000313" key="2">
    <source>
        <dbReference type="Proteomes" id="UP000199226"/>
    </source>
</evidence>
<dbReference type="RefSeq" id="WP_090704522.1">
    <property type="nucleotide sequence ID" value="NZ_FNHH01000012.1"/>
</dbReference>
<keyword evidence="2" id="KW-1185">Reference proteome</keyword>
<dbReference type="InterPro" id="IPR012675">
    <property type="entry name" value="Beta-grasp_dom_sf"/>
</dbReference>
<dbReference type="CDD" id="cd00754">
    <property type="entry name" value="Ubl_MoaD"/>
    <property type="match status" value="1"/>
</dbReference>
<gene>
    <name evidence="1" type="ORF">SAMN05421813_11289</name>
</gene>
<reference evidence="2" key="1">
    <citation type="submission" date="2016-10" db="EMBL/GenBank/DDBJ databases">
        <authorList>
            <person name="Varghese N."/>
            <person name="Submissions S."/>
        </authorList>
    </citation>
    <scope>NUCLEOTIDE SEQUENCE [LARGE SCALE GENOMIC DNA]</scope>
    <source>
        <strain evidence="2">DSM 24536</strain>
    </source>
</reference>
<dbReference type="Proteomes" id="UP000199226">
    <property type="component" value="Unassembled WGS sequence"/>
</dbReference>
<protein>
    <submittedName>
        <fullName evidence="1">Molybdopterin synthase sulfur carrier subunit</fullName>
    </submittedName>
</protein>
<proteinExistence type="predicted"/>
<evidence type="ECO:0000313" key="1">
    <source>
        <dbReference type="EMBL" id="SDM45025.1"/>
    </source>
</evidence>
<accession>A0A1G9TD06</accession>
<dbReference type="OrthoDB" id="1191081at2"/>
<dbReference type="SUPFAM" id="SSF54285">
    <property type="entry name" value="MoaD/ThiS"/>
    <property type="match status" value="1"/>
</dbReference>
<dbReference type="Pfam" id="PF02597">
    <property type="entry name" value="ThiS"/>
    <property type="match status" value="1"/>
</dbReference>
<dbReference type="STRING" id="990371.SAMN05421813_11289"/>
<dbReference type="InterPro" id="IPR003749">
    <property type="entry name" value="ThiS/MoaD-like"/>
</dbReference>
<dbReference type="Gene3D" id="3.10.20.30">
    <property type="match status" value="1"/>
</dbReference>
<dbReference type="EMBL" id="FNHH01000012">
    <property type="protein sequence ID" value="SDM45025.1"/>
    <property type="molecule type" value="Genomic_DNA"/>
</dbReference>
<sequence>MQVQVMIFGQLADITGTSELILHDIPDTDTLQETLHKLYPALANTKYAIAMNKKTIQGNTILTGDTNIALLPPFSGG</sequence>
<dbReference type="InterPro" id="IPR016155">
    <property type="entry name" value="Mopterin_synth/thiamin_S_b"/>
</dbReference>
<name>A0A1G9TD06_9SPHI</name>